<evidence type="ECO:0000259" key="1">
    <source>
        <dbReference type="Pfam" id="PF00724"/>
    </source>
</evidence>
<dbReference type="InterPro" id="IPR013785">
    <property type="entry name" value="Aldolase_TIM"/>
</dbReference>
<evidence type="ECO:0000313" key="2">
    <source>
        <dbReference type="EMBL" id="SVB94010.1"/>
    </source>
</evidence>
<gene>
    <name evidence="2" type="ORF">METZ01_LOCUS246864</name>
</gene>
<sequence length="44" mass="5068">MKNRIVMSAMTRGFADKNHCCIDGMSEYYERRAKNEIALILTEG</sequence>
<name>A0A382I2X6_9ZZZZ</name>
<dbReference type="AlphaFoldDB" id="A0A382I2X6"/>
<dbReference type="GO" id="GO:0016491">
    <property type="term" value="F:oxidoreductase activity"/>
    <property type="evidence" value="ECO:0007669"/>
    <property type="project" value="InterPro"/>
</dbReference>
<feature type="non-terminal residue" evidence="2">
    <location>
        <position position="44"/>
    </location>
</feature>
<dbReference type="Pfam" id="PF00724">
    <property type="entry name" value="Oxidored_FMN"/>
    <property type="match status" value="1"/>
</dbReference>
<dbReference type="GO" id="GO:0010181">
    <property type="term" value="F:FMN binding"/>
    <property type="evidence" value="ECO:0007669"/>
    <property type="project" value="InterPro"/>
</dbReference>
<dbReference type="InterPro" id="IPR001155">
    <property type="entry name" value="OxRdtase_FMN_N"/>
</dbReference>
<dbReference type="Gene3D" id="3.20.20.70">
    <property type="entry name" value="Aldolase class I"/>
    <property type="match status" value="1"/>
</dbReference>
<dbReference type="EMBL" id="UINC01064902">
    <property type="protein sequence ID" value="SVB94010.1"/>
    <property type="molecule type" value="Genomic_DNA"/>
</dbReference>
<feature type="domain" description="NADH:flavin oxidoreductase/NADH oxidase N-terminal" evidence="1">
    <location>
        <begin position="1"/>
        <end position="44"/>
    </location>
</feature>
<accession>A0A382I2X6</accession>
<reference evidence="2" key="1">
    <citation type="submission" date="2018-05" db="EMBL/GenBank/DDBJ databases">
        <authorList>
            <person name="Lanie J.A."/>
            <person name="Ng W.-L."/>
            <person name="Kazmierczak K.M."/>
            <person name="Andrzejewski T.M."/>
            <person name="Davidsen T.M."/>
            <person name="Wayne K.J."/>
            <person name="Tettelin H."/>
            <person name="Glass J.I."/>
            <person name="Rusch D."/>
            <person name="Podicherti R."/>
            <person name="Tsui H.-C.T."/>
            <person name="Winkler M.E."/>
        </authorList>
    </citation>
    <scope>NUCLEOTIDE SEQUENCE</scope>
</reference>
<proteinExistence type="predicted"/>
<organism evidence="2">
    <name type="scientific">marine metagenome</name>
    <dbReference type="NCBI Taxonomy" id="408172"/>
    <lineage>
        <taxon>unclassified sequences</taxon>
        <taxon>metagenomes</taxon>
        <taxon>ecological metagenomes</taxon>
    </lineage>
</organism>
<dbReference type="SUPFAM" id="SSF51395">
    <property type="entry name" value="FMN-linked oxidoreductases"/>
    <property type="match status" value="1"/>
</dbReference>
<protein>
    <recommendedName>
        <fullName evidence="1">NADH:flavin oxidoreductase/NADH oxidase N-terminal domain-containing protein</fullName>
    </recommendedName>
</protein>